<dbReference type="PROSITE" id="PS50088">
    <property type="entry name" value="ANK_REPEAT"/>
    <property type="match status" value="13"/>
</dbReference>
<dbReference type="SUPFAM" id="SSF48403">
    <property type="entry name" value="Ankyrin repeat"/>
    <property type="match status" value="1"/>
</dbReference>
<dbReference type="Pfam" id="PF13637">
    <property type="entry name" value="Ank_4"/>
    <property type="match status" value="2"/>
</dbReference>
<keyword evidence="2 3" id="KW-0040">ANK repeat</keyword>
<dbReference type="InterPro" id="IPR007111">
    <property type="entry name" value="NACHT_NTPase"/>
</dbReference>
<dbReference type="InterPro" id="IPR027417">
    <property type="entry name" value="P-loop_NTPase"/>
</dbReference>
<feature type="repeat" description="ANK" evidence="3">
    <location>
        <begin position="1514"/>
        <end position="1546"/>
    </location>
</feature>
<feature type="repeat" description="ANK" evidence="3">
    <location>
        <begin position="1316"/>
        <end position="1348"/>
    </location>
</feature>
<dbReference type="PANTHER" id="PTHR24188">
    <property type="entry name" value="ANKYRIN REPEAT PROTEIN"/>
    <property type="match status" value="1"/>
</dbReference>
<evidence type="ECO:0000256" key="3">
    <source>
        <dbReference type="PROSITE-ProRule" id="PRU00023"/>
    </source>
</evidence>
<evidence type="ECO:0000313" key="5">
    <source>
        <dbReference type="EMBL" id="KAJ3647119.1"/>
    </source>
</evidence>
<feature type="repeat" description="ANK" evidence="3">
    <location>
        <begin position="1547"/>
        <end position="1579"/>
    </location>
</feature>
<feature type="repeat" description="ANK" evidence="3">
    <location>
        <begin position="1646"/>
        <end position="1678"/>
    </location>
</feature>
<sequence>MSSQLLQLAVNYPDLNNKELPHCIGCVFEIQRDQAKAGFLRTCFAEVTRNLHPSCVWRVFYKRKDRTSDYFEKGSQSKKPIYPLPESDEQLKKLFDDISKISAFVGVKVLQKQYTDNREFAVVDYSPIFCSCPVPDFKLATEPPGMWSISESFLKRSGTTDKGREYEDVVLANFVLLLLNDPSIKDFYISSNDANFGAFDDIVIEIKSDKGDKVKALQLKHSERKILSTENLQSKKGDFSITKYFQSFLEIEDAADEYILYTNRPFKYKESAKFQLEGEEFYIEVVRVKSGLEFSGTTSCAYKFQIVEDSSSAENFCHIQEYKKFFDKFYLYADQDNVEKLKIAAARKFTTTYSSGEEIFDKFVRTICEWNMQKGKIEKLNRKRMQCLIALHLLSSQIEPLSFGSVSDKMKIFREAVSFFDITLFDKQSCNTIKQLWGDVGKETRIDLKELNKVRKRYLPNVRHIDDNNIVNVDPKALSQLLWLMDECPLILRERRNVENAIHLCPDKKFILVDGSKSDEWMKKFSVFQDLSNLNKKPDLREKVLENFTVSLQGKEELNLVTAFGGEILENVTTDNLVEMLDGPCRLGGEKESLPQPYIERYLSRNIVNNTYLENVHENTIIILSYANNFDKVKDKLEKCKLIDIDDFLHKKYQTVDVANRKKNHYDQLNLDNNENKNNLDKSKFGNTIYAGNRRYNDSELQLIYNGKKNIEQFHYFQILSDGNLELIQSKGDVSDFEGYKLPDKYVTEERVMWSSRLDNFGLIAGDPGMGKSELMKSFKNKCPPEFWTVIINPKDVNLFFHNFNFSKPADYTNLFENFITNENCRSLKELDRKFFEMCIKKNNVIFVWDALDEILNKNLDAVSNIILDFSTKGFRQWVTSRRHLRTTLEKKFSLLSFSINRFSEQEQENYIRKRLKSFNSQYNIDVTVEKIKSSFAIVEHVDILGIPLQIFMLTELFREDSEKYLRLMDNTFVLTDLYEYFIQEKFNKFYKDKIGYDFQNPQMEIIVGEKKRKALDYYQSASFKVVFDEETMQRLNINYEKCLKKLVGKYASVGLVSDFENNVPRFLHSSFAEYLVARYFSKNINNLKNEIMDILFDARYNNVRFFFDMLLAKNSKAHIAVLYKRYELVKTYDDEILTRKDEGGRSPLHLISSWGQRHPRVKMTVINGDYIVHEDKNFVKKPETEAYFETMTYLQGKNDNDDRDILLNATPLSYARKSESVGAEMQLLQTKLNELKQLCTRDDVANIVFYSALLGYDDLCQLFTVDELNHYWYASKFSSAKGAETPLLLSCKIGNLKLVDYFVKSGVEINRVNENGCTPLYLASLNGHDTVVKYLTTVGGDCNRANNNGGLPLHVASFNGHESVVKYLVTGGAEFNRVDNWGFTPLYVASQSGHLLVVEYLVTVGAEINRAADDGRTPLYIAAFNGHEKVVEYLTAAGVEINRATNNGVTPLYAASFNGHRKIVEYLTTVGAEINRAMNDGSTPLYTASRNGHENVVKYLATVGAEINRVDVEGLTPLYVACQKGHETVVQYLVTVGAEVNRANKFGRTPLYTASFNGHQKVVECLTTVGAKINYVDVDGSTPLYAACQNGHRKIVEYLITVGADVHCPRNDGAVPLHVASYKAHEKVVEYLITVGAEINRADSTDYTPLFIAAFNGHENVVEILARAGAEINCTDNLGRTPLEVASQNGHKKVAEYLRRLGAEISNFID</sequence>
<evidence type="ECO:0000313" key="6">
    <source>
        <dbReference type="Proteomes" id="UP001168821"/>
    </source>
</evidence>
<dbReference type="Proteomes" id="UP001168821">
    <property type="component" value="Unassembled WGS sequence"/>
</dbReference>
<dbReference type="PROSITE" id="PS50297">
    <property type="entry name" value="ANK_REP_REGION"/>
    <property type="match status" value="12"/>
</dbReference>
<evidence type="ECO:0000259" key="4">
    <source>
        <dbReference type="Pfam" id="PF05729"/>
    </source>
</evidence>
<feature type="repeat" description="ANK" evidence="3">
    <location>
        <begin position="1283"/>
        <end position="1315"/>
    </location>
</feature>
<dbReference type="EMBL" id="JALNTZ010000007">
    <property type="protein sequence ID" value="KAJ3647119.1"/>
    <property type="molecule type" value="Genomic_DNA"/>
</dbReference>
<dbReference type="PANTHER" id="PTHR24188:SF29">
    <property type="entry name" value="GH09064P"/>
    <property type="match status" value="1"/>
</dbReference>
<dbReference type="InterPro" id="IPR036770">
    <property type="entry name" value="Ankyrin_rpt-contain_sf"/>
</dbReference>
<feature type="repeat" description="ANK" evidence="3">
    <location>
        <begin position="1613"/>
        <end position="1645"/>
    </location>
</feature>
<feature type="repeat" description="ANK" evidence="3">
    <location>
        <begin position="1580"/>
        <end position="1612"/>
    </location>
</feature>
<protein>
    <recommendedName>
        <fullName evidence="4">NACHT domain-containing protein</fullName>
    </recommendedName>
</protein>
<feature type="domain" description="NACHT" evidence="4">
    <location>
        <begin position="763"/>
        <end position="916"/>
    </location>
</feature>
<dbReference type="SUPFAM" id="SSF52540">
    <property type="entry name" value="P-loop containing nucleoside triphosphate hydrolases"/>
    <property type="match status" value="1"/>
</dbReference>
<dbReference type="PRINTS" id="PR01415">
    <property type="entry name" value="ANKYRIN"/>
</dbReference>
<accession>A0AA38I0W6</accession>
<keyword evidence="1" id="KW-0677">Repeat</keyword>
<feature type="repeat" description="ANK" evidence="3">
    <location>
        <begin position="1481"/>
        <end position="1513"/>
    </location>
</feature>
<dbReference type="Gene3D" id="1.25.40.20">
    <property type="entry name" value="Ankyrin repeat-containing domain"/>
    <property type="match status" value="3"/>
</dbReference>
<organism evidence="5 6">
    <name type="scientific">Zophobas morio</name>
    <dbReference type="NCBI Taxonomy" id="2755281"/>
    <lineage>
        <taxon>Eukaryota</taxon>
        <taxon>Metazoa</taxon>
        <taxon>Ecdysozoa</taxon>
        <taxon>Arthropoda</taxon>
        <taxon>Hexapoda</taxon>
        <taxon>Insecta</taxon>
        <taxon>Pterygota</taxon>
        <taxon>Neoptera</taxon>
        <taxon>Endopterygota</taxon>
        <taxon>Coleoptera</taxon>
        <taxon>Polyphaga</taxon>
        <taxon>Cucujiformia</taxon>
        <taxon>Tenebrionidae</taxon>
        <taxon>Zophobas</taxon>
    </lineage>
</organism>
<feature type="repeat" description="ANK" evidence="3">
    <location>
        <begin position="1349"/>
        <end position="1381"/>
    </location>
</feature>
<feature type="repeat" description="ANK" evidence="3">
    <location>
        <begin position="1382"/>
        <end position="1414"/>
    </location>
</feature>
<evidence type="ECO:0000256" key="2">
    <source>
        <dbReference type="ARBA" id="ARBA00023043"/>
    </source>
</evidence>
<keyword evidence="6" id="KW-1185">Reference proteome</keyword>
<comment type="caution">
    <text evidence="5">The sequence shown here is derived from an EMBL/GenBank/DDBJ whole genome shotgun (WGS) entry which is preliminary data.</text>
</comment>
<dbReference type="Pfam" id="PF12796">
    <property type="entry name" value="Ank_2"/>
    <property type="match status" value="3"/>
</dbReference>
<reference evidence="5" key="1">
    <citation type="journal article" date="2023" name="G3 (Bethesda)">
        <title>Whole genome assemblies of Zophobas morio and Tenebrio molitor.</title>
        <authorList>
            <person name="Kaur S."/>
            <person name="Stinson S.A."/>
            <person name="diCenzo G.C."/>
        </authorList>
    </citation>
    <scope>NUCLEOTIDE SEQUENCE</scope>
    <source>
        <strain evidence="5">QUZm001</strain>
    </source>
</reference>
<proteinExistence type="predicted"/>
<name>A0AA38I0W6_9CUCU</name>
<gene>
    <name evidence="5" type="ORF">Zmor_024656</name>
</gene>
<evidence type="ECO:0000256" key="1">
    <source>
        <dbReference type="ARBA" id="ARBA00022737"/>
    </source>
</evidence>
<dbReference type="Pfam" id="PF05729">
    <property type="entry name" value="NACHT"/>
    <property type="match status" value="1"/>
</dbReference>
<dbReference type="Gene3D" id="3.40.50.300">
    <property type="entry name" value="P-loop containing nucleotide triphosphate hydrolases"/>
    <property type="match status" value="1"/>
</dbReference>
<feature type="repeat" description="ANK" evidence="3">
    <location>
        <begin position="1415"/>
        <end position="1447"/>
    </location>
</feature>
<dbReference type="InterPro" id="IPR002110">
    <property type="entry name" value="Ankyrin_rpt"/>
</dbReference>
<feature type="repeat" description="ANK" evidence="3">
    <location>
        <begin position="1448"/>
        <end position="1480"/>
    </location>
</feature>
<feature type="repeat" description="ANK" evidence="3">
    <location>
        <begin position="1679"/>
        <end position="1707"/>
    </location>
</feature>
<dbReference type="SMART" id="SM00248">
    <property type="entry name" value="ANK"/>
    <property type="match status" value="13"/>
</dbReference>
<dbReference type="Pfam" id="PF00023">
    <property type="entry name" value="Ank"/>
    <property type="match status" value="2"/>
</dbReference>